<feature type="transmembrane region" description="Helical" evidence="6">
    <location>
        <begin position="105"/>
        <end position="126"/>
    </location>
</feature>
<feature type="transmembrane region" description="Helical" evidence="6">
    <location>
        <begin position="167"/>
        <end position="186"/>
    </location>
</feature>
<evidence type="ECO:0000256" key="2">
    <source>
        <dbReference type="ARBA" id="ARBA00009142"/>
    </source>
</evidence>
<evidence type="ECO:0000313" key="9">
    <source>
        <dbReference type="RefSeq" id="XP_014504122.1"/>
    </source>
</evidence>
<comment type="subcellular location">
    <subcellularLocation>
        <location evidence="1">Membrane</location>
        <topology evidence="1">Multi-pass membrane protein</topology>
    </subcellularLocation>
</comment>
<evidence type="ECO:0000256" key="6">
    <source>
        <dbReference type="SAM" id="Phobius"/>
    </source>
</evidence>
<dbReference type="AlphaFoldDB" id="A0A1S3UDK8"/>
<keyword evidence="5 6" id="KW-0472">Membrane</keyword>
<keyword evidence="8" id="KW-1185">Reference proteome</keyword>
<feature type="transmembrane region" description="Helical" evidence="6">
    <location>
        <begin position="138"/>
        <end position="161"/>
    </location>
</feature>
<name>A0A1S3UDK8_VIGRR</name>
<dbReference type="PANTHER" id="PTHR14255">
    <property type="entry name" value="CEREBLON"/>
    <property type="match status" value="1"/>
</dbReference>
<evidence type="ECO:0000256" key="3">
    <source>
        <dbReference type="ARBA" id="ARBA00022692"/>
    </source>
</evidence>
<reference evidence="8" key="1">
    <citation type="journal article" date="2014" name="Nat. Commun.">
        <title>Genome sequence of mungbean and insights into evolution within Vigna species.</title>
        <authorList>
            <person name="Kang Y.J."/>
            <person name="Kim S.K."/>
            <person name="Kim M.Y."/>
            <person name="Lestari P."/>
            <person name="Kim K.H."/>
            <person name="Ha B.K."/>
            <person name="Jun T.H."/>
            <person name="Hwang W.J."/>
            <person name="Lee T."/>
            <person name="Lee J."/>
            <person name="Shim S."/>
            <person name="Yoon M.Y."/>
            <person name="Jang Y.E."/>
            <person name="Han K.S."/>
            <person name="Taeprayoon P."/>
            <person name="Yoon N."/>
            <person name="Somta P."/>
            <person name="Tanya P."/>
            <person name="Kim K.S."/>
            <person name="Gwag J.G."/>
            <person name="Moon J.K."/>
            <person name="Lee Y.H."/>
            <person name="Park B.S."/>
            <person name="Bombarely A."/>
            <person name="Doyle J.J."/>
            <person name="Jackson S.A."/>
            <person name="Schafleitner R."/>
            <person name="Srinives P."/>
            <person name="Varshney R.K."/>
            <person name="Lee S.H."/>
        </authorList>
    </citation>
    <scope>NUCLEOTIDE SEQUENCE [LARGE SCALE GENOMIC DNA]</scope>
    <source>
        <strain evidence="8">cv. VC1973A</strain>
    </source>
</reference>
<evidence type="ECO:0000256" key="7">
    <source>
        <dbReference type="SAM" id="SignalP"/>
    </source>
</evidence>
<dbReference type="Proteomes" id="UP000087766">
    <property type="component" value="Chromosome 6"/>
</dbReference>
<dbReference type="GeneID" id="106764351"/>
<comment type="similarity">
    <text evidence="2">Belongs to the 4-toluene sulfonate uptake permease (TSUP) (TC 2.A.102) family.</text>
</comment>
<feature type="transmembrane region" description="Helical" evidence="6">
    <location>
        <begin position="249"/>
        <end position="268"/>
    </location>
</feature>
<feature type="transmembrane region" description="Helical" evidence="6">
    <location>
        <begin position="66"/>
        <end position="99"/>
    </location>
</feature>
<dbReference type="GO" id="GO:0016020">
    <property type="term" value="C:membrane"/>
    <property type="evidence" value="ECO:0007669"/>
    <property type="project" value="UniProtKB-SubCell"/>
</dbReference>
<dbReference type="PANTHER" id="PTHR14255:SF28">
    <property type="entry name" value="TRANSMEMBRANE PROTEIN TAUE-RELATED"/>
    <property type="match status" value="1"/>
</dbReference>
<accession>A0A1S3UDK8</accession>
<feature type="transmembrane region" description="Helical" evidence="6">
    <location>
        <begin position="415"/>
        <end position="441"/>
    </location>
</feature>
<dbReference type="InterPro" id="IPR002781">
    <property type="entry name" value="TM_pro_TauE-like"/>
</dbReference>
<keyword evidence="7" id="KW-0732">Signal</keyword>
<dbReference type="OrthoDB" id="434519at2759"/>
<organism evidence="8 9">
    <name type="scientific">Vigna radiata var. radiata</name>
    <name type="common">Mung bean</name>
    <name type="synonym">Phaseolus aureus</name>
    <dbReference type="NCBI Taxonomy" id="3916"/>
    <lineage>
        <taxon>Eukaryota</taxon>
        <taxon>Viridiplantae</taxon>
        <taxon>Streptophyta</taxon>
        <taxon>Embryophyta</taxon>
        <taxon>Tracheophyta</taxon>
        <taxon>Spermatophyta</taxon>
        <taxon>Magnoliopsida</taxon>
        <taxon>eudicotyledons</taxon>
        <taxon>Gunneridae</taxon>
        <taxon>Pentapetalae</taxon>
        <taxon>rosids</taxon>
        <taxon>fabids</taxon>
        <taxon>Fabales</taxon>
        <taxon>Fabaceae</taxon>
        <taxon>Papilionoideae</taxon>
        <taxon>50 kb inversion clade</taxon>
        <taxon>NPAAA clade</taxon>
        <taxon>indigoferoid/millettioid clade</taxon>
        <taxon>Phaseoleae</taxon>
        <taxon>Vigna</taxon>
    </lineage>
</organism>
<feature type="transmembrane region" description="Helical" evidence="6">
    <location>
        <begin position="384"/>
        <end position="403"/>
    </location>
</feature>
<reference evidence="9" key="2">
    <citation type="submission" date="2025-08" db="UniProtKB">
        <authorList>
            <consortium name="RefSeq"/>
        </authorList>
    </citation>
    <scope>IDENTIFICATION</scope>
    <source>
        <tissue evidence="9">Leaf</tissue>
    </source>
</reference>
<dbReference type="Pfam" id="PF01925">
    <property type="entry name" value="TauE"/>
    <property type="match status" value="1"/>
</dbReference>
<evidence type="ECO:0000256" key="1">
    <source>
        <dbReference type="ARBA" id="ARBA00004141"/>
    </source>
</evidence>
<feature type="chain" id="PRO_5010193623" evidence="7">
    <location>
        <begin position="23"/>
        <end position="455"/>
    </location>
</feature>
<dbReference type="KEGG" id="vra:106764351"/>
<evidence type="ECO:0000256" key="4">
    <source>
        <dbReference type="ARBA" id="ARBA00022989"/>
    </source>
</evidence>
<feature type="transmembrane region" description="Helical" evidence="6">
    <location>
        <begin position="354"/>
        <end position="377"/>
    </location>
</feature>
<protein>
    <submittedName>
        <fullName evidence="9">Sulfite exporter TauE/SafE family protein 3</fullName>
    </submittedName>
</protein>
<dbReference type="GO" id="GO:0031464">
    <property type="term" value="C:Cul4A-RING E3 ubiquitin ligase complex"/>
    <property type="evidence" value="ECO:0007669"/>
    <property type="project" value="TreeGrafter"/>
</dbReference>
<dbReference type="GO" id="GO:0016567">
    <property type="term" value="P:protein ubiquitination"/>
    <property type="evidence" value="ECO:0007669"/>
    <property type="project" value="TreeGrafter"/>
</dbReference>
<feature type="transmembrane region" description="Helical" evidence="6">
    <location>
        <begin position="274"/>
        <end position="293"/>
    </location>
</feature>
<dbReference type="STRING" id="3916.A0A1S3UDK8"/>
<dbReference type="RefSeq" id="XP_014504122.1">
    <property type="nucleotide sequence ID" value="XM_014648636.2"/>
</dbReference>
<proteinExistence type="inferred from homology"/>
<evidence type="ECO:0000313" key="8">
    <source>
        <dbReference type="Proteomes" id="UP000087766"/>
    </source>
</evidence>
<evidence type="ECO:0000256" key="5">
    <source>
        <dbReference type="ARBA" id="ARBA00023136"/>
    </source>
</evidence>
<feature type="signal peptide" evidence="7">
    <location>
        <begin position="1"/>
        <end position="22"/>
    </location>
</feature>
<feature type="transmembrane region" description="Helical" evidence="6">
    <location>
        <begin position="313"/>
        <end position="334"/>
    </location>
</feature>
<keyword evidence="3 6" id="KW-0812">Transmembrane</keyword>
<sequence>MRKVVIFSLIFLLLCVLIYAKASTKTEVSRTNEANPFSYHIKALEIIWSHLGYQHVWPQMEFGWRIVVGTLIGILGAAFGSVGGVGGGGIFVPMLILILGFDPKSAVSISKCMVTGAAISAVFFCLKQKHPTLDEPVIDYDLMLLIQPPLMLGISIGVILSVIFADWMVTVLLIIICLVTSIRAFFNGSETWKKETKIKEETIKLSESTATCSGEEGYKYLPGSAEEGAAKDTGKIEVSFLGNIYWKEFVLIFLVWLAFVILQIAKTLVASCSVTYWILILSQMPITVGFYLYQARALYQGKSAGGQHTHWPLHHLFLANICSLLSGIVGGLLGTGSGFVMGPLFLEVGIAPQVASATATFGMMYSASLSVVQYYLLNRFPVPYAFFLTLVAAIAAFLGQHLIDKLVNIFKRASLIIFVLAFTIFVSAIALGGVGISSMILKILNNEYMGFENFC</sequence>
<gene>
    <name evidence="9" type="primary">LOC106764351</name>
</gene>
<keyword evidence="4 6" id="KW-1133">Transmembrane helix</keyword>